<dbReference type="AlphaFoldDB" id="A0A653T4Z5"/>
<dbReference type="EMBL" id="CABWMC010000004">
    <property type="protein sequence ID" value="VXB75300.1"/>
    <property type="molecule type" value="Genomic_DNA"/>
</dbReference>
<sequence>MFESASIGERYTYNEKSIKFSFLHLDCQTEGECYDQAITSMYNFIFNYYYVRIIEYKSNYRHSSKRLSKYSNYLSYNKNCVLNI</sequence>
<evidence type="ECO:0000313" key="2">
    <source>
        <dbReference type="Proteomes" id="UP000437562"/>
    </source>
</evidence>
<name>A0A653T4Z5_BACMY</name>
<reference evidence="1 2" key="1">
    <citation type="submission" date="2019-10" db="EMBL/GenBank/DDBJ databases">
        <authorList>
            <person name="Karimi E."/>
        </authorList>
    </citation>
    <scope>NUCLEOTIDE SEQUENCE [LARGE SCALE GENOMIC DNA]</scope>
    <source>
        <strain evidence="1">Bacillus sp. 71</strain>
    </source>
</reference>
<gene>
    <name evidence="1" type="ORF">BACI71_120295</name>
</gene>
<organism evidence="1 2">
    <name type="scientific">Bacillus mycoides</name>
    <dbReference type="NCBI Taxonomy" id="1405"/>
    <lineage>
        <taxon>Bacteria</taxon>
        <taxon>Bacillati</taxon>
        <taxon>Bacillota</taxon>
        <taxon>Bacilli</taxon>
        <taxon>Bacillales</taxon>
        <taxon>Bacillaceae</taxon>
        <taxon>Bacillus</taxon>
        <taxon>Bacillus cereus group</taxon>
    </lineage>
</organism>
<evidence type="ECO:0000313" key="1">
    <source>
        <dbReference type="EMBL" id="VXB75300.1"/>
    </source>
</evidence>
<dbReference type="Proteomes" id="UP000437562">
    <property type="component" value="Unassembled WGS sequence"/>
</dbReference>
<proteinExistence type="predicted"/>
<protein>
    <submittedName>
        <fullName evidence="1">Uncharacterized protein</fullName>
    </submittedName>
</protein>
<accession>A0A653T4Z5</accession>